<evidence type="ECO:0000256" key="6">
    <source>
        <dbReference type="ARBA" id="ARBA00022989"/>
    </source>
</evidence>
<keyword evidence="2" id="KW-0813">Transport</keyword>
<feature type="transmembrane region" description="Helical" evidence="8">
    <location>
        <begin position="332"/>
        <end position="351"/>
    </location>
</feature>
<dbReference type="Pfam" id="PF02378">
    <property type="entry name" value="PTS_EIIC"/>
    <property type="match status" value="1"/>
</dbReference>
<comment type="subcellular location">
    <subcellularLocation>
        <location evidence="1">Cell membrane</location>
        <topology evidence="1">Multi-pass membrane protein</topology>
    </subcellularLocation>
</comment>
<accession>A0A6N8UA82</accession>
<dbReference type="InterPro" id="IPR035919">
    <property type="entry name" value="EAL_sf"/>
</dbReference>
<sequence>MNETMTVFLRKTFQKIEQNVIIRAIQNGVALAIPAILCGSTALLLLSLPIPGYQTLLHSAGWKPYLELLTIIHGCTLDVITLILLITISISFEKYLKLNTGGMLVFVNLSAYLIFCWNAAKSFDFTLFQSTMLFNALLVVCVSSMLYHTLNLWMQKVFKHQSANESTFFHAMYAIIPIAVILLLFSFLHLLMSAFGINDLQSLISDAMLTIFTALGTTLFSGVIFIFLLHLMWFFGIHGGNVLDNVARNYFALQSGQIMSKTFLDTFVLFGGCGALLCLIAAIMIADKRKVFKRFVGFSTLPAVFNMNELLIFGIPIVLNPVYLVPFILTPIVLTVISYGAMFFHIVPIPIHGVEWTSPIFISGYAATGSISGSILQLVNLIVGMLIYLPFVRFNMRRINQTKKMQVKKLEELVILHEEDGTSPKLMQLEGEAGEMARFLLGEIVHQLHKGEINIHYQPQVNQKGKALGAEALLRCFVESIGYLYPPLVIALLKENGYLELLRDLLIHQVFCDLKILQDQGYQHFILSLNLTAEQLVNPKLISKIQQEIDQTGINSSMIGLELTEQAAMEITQKNIAQIMRLRKLGVRIIMDDFGMGHSSMMYLLNNQFDCVKLDGSLIKQLRDSKRSAKIIESIMQLSQSLHFDVVAEYVEDQSQQQQLADMGCHIYQGWLYSKALSFTDLQAYLHEHNAEP</sequence>
<keyword evidence="3" id="KW-1003">Cell membrane</keyword>
<evidence type="ECO:0000313" key="12">
    <source>
        <dbReference type="Proteomes" id="UP000434036"/>
    </source>
</evidence>
<dbReference type="PANTHER" id="PTHR33989">
    <property type="match status" value="1"/>
</dbReference>
<dbReference type="Gene3D" id="3.20.20.450">
    <property type="entry name" value="EAL domain"/>
    <property type="match status" value="1"/>
</dbReference>
<evidence type="ECO:0000256" key="3">
    <source>
        <dbReference type="ARBA" id="ARBA00022475"/>
    </source>
</evidence>
<keyword evidence="6 8" id="KW-1133">Transmembrane helix</keyword>
<name>A0A6N8UA82_9FIRM</name>
<feature type="transmembrane region" description="Helical" evidence="8">
    <location>
        <begin position="371"/>
        <end position="391"/>
    </location>
</feature>
<dbReference type="GO" id="GO:0008982">
    <property type="term" value="F:protein-N(PI)-phosphohistidine-sugar phosphotransferase activity"/>
    <property type="evidence" value="ECO:0007669"/>
    <property type="project" value="InterPro"/>
</dbReference>
<dbReference type="Proteomes" id="UP000434036">
    <property type="component" value="Unassembled WGS sequence"/>
</dbReference>
<dbReference type="PROSITE" id="PS51105">
    <property type="entry name" value="PTS_EIIC_TYPE_3"/>
    <property type="match status" value="1"/>
</dbReference>
<proteinExistence type="predicted"/>
<dbReference type="InterPro" id="IPR003352">
    <property type="entry name" value="PTS_EIIC"/>
</dbReference>
<dbReference type="RefSeq" id="WP_160624933.1">
    <property type="nucleotide sequence ID" value="NZ_WUUQ01000002.1"/>
</dbReference>
<dbReference type="GO" id="GO:0005886">
    <property type="term" value="C:plasma membrane"/>
    <property type="evidence" value="ECO:0007669"/>
    <property type="project" value="UniProtKB-SubCell"/>
</dbReference>
<feature type="transmembrane region" description="Helical" evidence="8">
    <location>
        <begin position="305"/>
        <end position="325"/>
    </location>
</feature>
<evidence type="ECO:0000256" key="8">
    <source>
        <dbReference type="SAM" id="Phobius"/>
    </source>
</evidence>
<dbReference type="GO" id="GO:0009401">
    <property type="term" value="P:phosphoenolpyruvate-dependent sugar phosphotransferase system"/>
    <property type="evidence" value="ECO:0007669"/>
    <property type="project" value="InterPro"/>
</dbReference>
<dbReference type="PROSITE" id="PS50883">
    <property type="entry name" value="EAL"/>
    <property type="match status" value="1"/>
</dbReference>
<feature type="domain" description="PTS EIIC type-3" evidence="10">
    <location>
        <begin position="5"/>
        <end position="391"/>
    </location>
</feature>
<dbReference type="EMBL" id="WUUQ01000002">
    <property type="protein sequence ID" value="MXQ73489.1"/>
    <property type="molecule type" value="Genomic_DNA"/>
</dbReference>
<dbReference type="CDD" id="cd01948">
    <property type="entry name" value="EAL"/>
    <property type="match status" value="1"/>
</dbReference>
<feature type="transmembrane region" description="Helical" evidence="8">
    <location>
        <begin position="132"/>
        <end position="150"/>
    </location>
</feature>
<evidence type="ECO:0000256" key="2">
    <source>
        <dbReference type="ARBA" id="ARBA00022448"/>
    </source>
</evidence>
<dbReference type="Pfam" id="PF00563">
    <property type="entry name" value="EAL"/>
    <property type="match status" value="1"/>
</dbReference>
<keyword evidence="4" id="KW-0762">Sugar transport</keyword>
<dbReference type="SUPFAM" id="SSF141868">
    <property type="entry name" value="EAL domain-like"/>
    <property type="match status" value="1"/>
</dbReference>
<feature type="transmembrane region" description="Helical" evidence="8">
    <location>
        <begin position="68"/>
        <end position="90"/>
    </location>
</feature>
<evidence type="ECO:0000259" key="9">
    <source>
        <dbReference type="PROSITE" id="PS50883"/>
    </source>
</evidence>
<dbReference type="InterPro" id="IPR051088">
    <property type="entry name" value="PTS_Sugar-EIIC/EIIB"/>
</dbReference>
<evidence type="ECO:0000256" key="4">
    <source>
        <dbReference type="ARBA" id="ARBA00022597"/>
    </source>
</evidence>
<evidence type="ECO:0000259" key="10">
    <source>
        <dbReference type="PROSITE" id="PS51105"/>
    </source>
</evidence>
<feature type="transmembrane region" description="Helical" evidence="8">
    <location>
        <begin position="20"/>
        <end position="48"/>
    </location>
</feature>
<feature type="transmembrane region" description="Helical" evidence="8">
    <location>
        <begin position="102"/>
        <end position="120"/>
    </location>
</feature>
<feature type="transmembrane region" description="Helical" evidence="8">
    <location>
        <begin position="263"/>
        <end position="285"/>
    </location>
</feature>
<protein>
    <submittedName>
        <fullName evidence="11">EAL domain-containing protein</fullName>
    </submittedName>
</protein>
<feature type="domain" description="EAL" evidence="9">
    <location>
        <begin position="437"/>
        <end position="690"/>
    </location>
</feature>
<keyword evidence="12" id="KW-1185">Reference proteome</keyword>
<dbReference type="AlphaFoldDB" id="A0A6N8UA82"/>
<evidence type="ECO:0000256" key="5">
    <source>
        <dbReference type="ARBA" id="ARBA00022692"/>
    </source>
</evidence>
<evidence type="ECO:0000256" key="7">
    <source>
        <dbReference type="ARBA" id="ARBA00023136"/>
    </source>
</evidence>
<dbReference type="InterPro" id="IPR004501">
    <property type="entry name" value="PTS_EIIC_3"/>
</dbReference>
<evidence type="ECO:0000313" key="11">
    <source>
        <dbReference type="EMBL" id="MXQ73489.1"/>
    </source>
</evidence>
<feature type="transmembrane region" description="Helical" evidence="8">
    <location>
        <begin position="207"/>
        <end position="229"/>
    </location>
</feature>
<feature type="transmembrane region" description="Helical" evidence="8">
    <location>
        <begin position="171"/>
        <end position="195"/>
    </location>
</feature>
<keyword evidence="5 8" id="KW-0812">Transmembrane</keyword>
<dbReference type="InterPro" id="IPR001633">
    <property type="entry name" value="EAL_dom"/>
</dbReference>
<dbReference type="SMART" id="SM00052">
    <property type="entry name" value="EAL"/>
    <property type="match status" value="1"/>
</dbReference>
<reference evidence="11 12" key="1">
    <citation type="submission" date="2019-12" db="EMBL/GenBank/DDBJ databases">
        <authorList>
            <person name="Yang R."/>
        </authorList>
    </citation>
    <scope>NUCLEOTIDE SEQUENCE [LARGE SCALE GENOMIC DNA]</scope>
    <source>
        <strain evidence="11 12">DONG20-135</strain>
    </source>
</reference>
<reference evidence="11 12" key="2">
    <citation type="submission" date="2020-01" db="EMBL/GenBank/DDBJ databases">
        <title>Clostridiaceae sp. nov. isolated from the gut of human by culturomics.</title>
        <authorList>
            <person name="Chang Y."/>
        </authorList>
    </citation>
    <scope>NUCLEOTIDE SEQUENCE [LARGE SCALE GENOMIC DNA]</scope>
    <source>
        <strain evidence="11 12">DONG20-135</strain>
    </source>
</reference>
<comment type="caution">
    <text evidence="11">The sequence shown here is derived from an EMBL/GenBank/DDBJ whole genome shotgun (WGS) entry which is preliminary data.</text>
</comment>
<organism evidence="11 12">
    <name type="scientific">Copranaerobaculum intestinale</name>
    <dbReference type="NCBI Taxonomy" id="2692629"/>
    <lineage>
        <taxon>Bacteria</taxon>
        <taxon>Bacillati</taxon>
        <taxon>Bacillota</taxon>
        <taxon>Erysipelotrichia</taxon>
        <taxon>Erysipelotrichales</taxon>
        <taxon>Erysipelotrichaceae</taxon>
        <taxon>Copranaerobaculum</taxon>
    </lineage>
</organism>
<evidence type="ECO:0000256" key="1">
    <source>
        <dbReference type="ARBA" id="ARBA00004651"/>
    </source>
</evidence>
<gene>
    <name evidence="11" type="ORF">GSF08_06030</name>
</gene>
<dbReference type="PANTHER" id="PTHR33989:SF4">
    <property type="entry name" value="PTS SYSTEM N,N'-DIACETYLCHITOBIOSE-SPECIFIC EIIC COMPONENT"/>
    <property type="match status" value="1"/>
</dbReference>
<keyword evidence="7 8" id="KW-0472">Membrane</keyword>